<evidence type="ECO:0000256" key="1">
    <source>
        <dbReference type="SAM" id="MobiDB-lite"/>
    </source>
</evidence>
<dbReference type="Pfam" id="PF04554">
    <property type="entry name" value="Extensin_2"/>
    <property type="match status" value="1"/>
</dbReference>
<evidence type="ECO:0000313" key="5">
    <source>
        <dbReference type="Proteomes" id="UP000594263"/>
    </source>
</evidence>
<evidence type="ECO:0000313" key="4">
    <source>
        <dbReference type="EnsemblPlants" id="Kaladp0081s0028.1.v1.1"/>
    </source>
</evidence>
<proteinExistence type="predicted"/>
<dbReference type="OMA" id="NADPYIY"/>
<protein>
    <recommendedName>
        <fullName evidence="3">Extensin domain-containing protein</fullName>
    </recommendedName>
</protein>
<keyword evidence="5" id="KW-1185">Reference proteome</keyword>
<dbReference type="AlphaFoldDB" id="A0A7N0UQJ3"/>
<keyword evidence="2" id="KW-0732">Signal</keyword>
<name>A0A7N0UQJ3_KALFE</name>
<evidence type="ECO:0000259" key="3">
    <source>
        <dbReference type="Pfam" id="PF04554"/>
    </source>
</evidence>
<feature type="region of interest" description="Disordered" evidence="1">
    <location>
        <begin position="46"/>
        <end position="88"/>
    </location>
</feature>
<dbReference type="InterPro" id="IPR006706">
    <property type="entry name" value="Extensin_dom"/>
</dbReference>
<dbReference type="Gramene" id="Kaladp0081s0028.1.v1.1">
    <property type="protein sequence ID" value="Kaladp0081s0028.1.v1.1"/>
    <property type="gene ID" value="Kaladp0081s0028.v1.1"/>
</dbReference>
<sequence>MITGGGPGWGRLRPHLAVLALAVFVVASVNADPYIYASPPPPYVYKSPPPPSPSPPPPYEYKSPPPPSPSPPPPYVYKSPPPPSPLKV</sequence>
<dbReference type="GO" id="GO:0005199">
    <property type="term" value="F:structural constituent of cell wall"/>
    <property type="evidence" value="ECO:0007669"/>
    <property type="project" value="InterPro"/>
</dbReference>
<feature type="domain" description="Extensin" evidence="3">
    <location>
        <begin position="32"/>
        <end position="67"/>
    </location>
</feature>
<reference evidence="4" key="1">
    <citation type="submission" date="2021-01" db="UniProtKB">
        <authorList>
            <consortium name="EnsemblPlants"/>
        </authorList>
    </citation>
    <scope>IDENTIFICATION</scope>
</reference>
<evidence type="ECO:0000256" key="2">
    <source>
        <dbReference type="SAM" id="SignalP"/>
    </source>
</evidence>
<dbReference type="Proteomes" id="UP000594263">
    <property type="component" value="Unplaced"/>
</dbReference>
<feature type="chain" id="PRO_5029463747" description="Extensin domain-containing protein" evidence="2">
    <location>
        <begin position="32"/>
        <end position="88"/>
    </location>
</feature>
<feature type="signal peptide" evidence="2">
    <location>
        <begin position="1"/>
        <end position="31"/>
    </location>
</feature>
<dbReference type="PRINTS" id="PR01217">
    <property type="entry name" value="PRICHEXTENSN"/>
</dbReference>
<accession>A0A7N0UQJ3</accession>
<dbReference type="EnsemblPlants" id="Kaladp0081s0028.1.v1.1">
    <property type="protein sequence ID" value="Kaladp0081s0028.1.v1.1"/>
    <property type="gene ID" value="Kaladp0081s0028.v1.1"/>
</dbReference>
<organism evidence="4 5">
    <name type="scientific">Kalanchoe fedtschenkoi</name>
    <name type="common">Lavender scallops</name>
    <name type="synonym">South American air plant</name>
    <dbReference type="NCBI Taxonomy" id="63787"/>
    <lineage>
        <taxon>Eukaryota</taxon>
        <taxon>Viridiplantae</taxon>
        <taxon>Streptophyta</taxon>
        <taxon>Embryophyta</taxon>
        <taxon>Tracheophyta</taxon>
        <taxon>Spermatophyta</taxon>
        <taxon>Magnoliopsida</taxon>
        <taxon>eudicotyledons</taxon>
        <taxon>Gunneridae</taxon>
        <taxon>Pentapetalae</taxon>
        <taxon>Saxifragales</taxon>
        <taxon>Crassulaceae</taxon>
        <taxon>Kalanchoe</taxon>
    </lineage>
</organism>
<dbReference type="GO" id="GO:0009664">
    <property type="term" value="P:plant-type cell wall organization"/>
    <property type="evidence" value="ECO:0007669"/>
    <property type="project" value="InterPro"/>
</dbReference>